<keyword evidence="2" id="KW-1185">Reference proteome</keyword>
<dbReference type="Proteomes" id="UP001217089">
    <property type="component" value="Unassembled WGS sequence"/>
</dbReference>
<accession>A0ABQ9FDJ0</accession>
<dbReference type="EMBL" id="JARBDR010000337">
    <property type="protein sequence ID" value="KAJ8315366.1"/>
    <property type="molecule type" value="Genomic_DNA"/>
</dbReference>
<organism evidence="1 2">
    <name type="scientific">Tegillarca granosa</name>
    <name type="common">Malaysian cockle</name>
    <name type="synonym">Anadara granosa</name>
    <dbReference type="NCBI Taxonomy" id="220873"/>
    <lineage>
        <taxon>Eukaryota</taxon>
        <taxon>Metazoa</taxon>
        <taxon>Spiralia</taxon>
        <taxon>Lophotrochozoa</taxon>
        <taxon>Mollusca</taxon>
        <taxon>Bivalvia</taxon>
        <taxon>Autobranchia</taxon>
        <taxon>Pteriomorphia</taxon>
        <taxon>Arcoida</taxon>
        <taxon>Arcoidea</taxon>
        <taxon>Arcidae</taxon>
        <taxon>Tegillarca</taxon>
    </lineage>
</organism>
<sequence length="148" mass="17057">MRDVFQNIGLGALSPSLERQNIDNLETSRTLTDNELKSIGFKIISRKYIFIIIITRNSNGFGIRRKHANFKVDDSKEEVYSTLTGDTRFEQLKEAGVFELMHCMRNCRELQVITCKWDIKSLCQIIGSQAKVYIRPIQKNLKLSTPTN</sequence>
<name>A0ABQ9FDJ0_TEGGR</name>
<dbReference type="InterPro" id="IPR013761">
    <property type="entry name" value="SAM/pointed_sf"/>
</dbReference>
<evidence type="ECO:0000313" key="2">
    <source>
        <dbReference type="Proteomes" id="UP001217089"/>
    </source>
</evidence>
<gene>
    <name evidence="1" type="ORF">KUTeg_007516</name>
</gene>
<reference evidence="1 2" key="1">
    <citation type="submission" date="2022-12" db="EMBL/GenBank/DDBJ databases">
        <title>Chromosome-level genome of Tegillarca granosa.</title>
        <authorList>
            <person name="Kim J."/>
        </authorList>
    </citation>
    <scope>NUCLEOTIDE SEQUENCE [LARGE SCALE GENOMIC DNA]</scope>
    <source>
        <strain evidence="1">Teg-2019</strain>
        <tissue evidence="1">Adductor muscle</tissue>
    </source>
</reference>
<dbReference type="Gene3D" id="1.10.150.50">
    <property type="entry name" value="Transcription Factor, Ets-1"/>
    <property type="match status" value="1"/>
</dbReference>
<comment type="caution">
    <text evidence="1">The sequence shown here is derived from an EMBL/GenBank/DDBJ whole genome shotgun (WGS) entry which is preliminary data.</text>
</comment>
<protein>
    <submittedName>
        <fullName evidence="1">Uncharacterized protein</fullName>
    </submittedName>
</protein>
<proteinExistence type="predicted"/>
<evidence type="ECO:0000313" key="1">
    <source>
        <dbReference type="EMBL" id="KAJ8315366.1"/>
    </source>
</evidence>